<protein>
    <recommendedName>
        <fullName evidence="2">DUF7730 domain-containing protein</fullName>
    </recommendedName>
</protein>
<reference evidence="3 4" key="1">
    <citation type="submission" date="2018-02" db="EMBL/GenBank/DDBJ databases">
        <title>Draft genome sequences of Elsinoe sp., causing black scab on jojoba.</title>
        <authorList>
            <person name="Stodart B."/>
            <person name="Jeffress S."/>
            <person name="Ash G."/>
            <person name="Arun Chinnappa K."/>
        </authorList>
    </citation>
    <scope>NUCLEOTIDE SEQUENCE [LARGE SCALE GENOMIC DNA]</scope>
    <source>
        <strain evidence="3 4">Hillstone_2</strain>
    </source>
</reference>
<dbReference type="EMBL" id="PTQR01000092">
    <property type="protein sequence ID" value="TKX20297.1"/>
    <property type="molecule type" value="Genomic_DNA"/>
</dbReference>
<gene>
    <name evidence="3" type="ORF">C1H76_7512</name>
</gene>
<dbReference type="AlphaFoldDB" id="A0A4U7AZ56"/>
<feature type="compositionally biased region" description="Acidic residues" evidence="1">
    <location>
        <begin position="57"/>
        <end position="73"/>
    </location>
</feature>
<dbReference type="Pfam" id="PF24864">
    <property type="entry name" value="DUF7730"/>
    <property type="match status" value="1"/>
</dbReference>
<feature type="compositionally biased region" description="Acidic residues" evidence="1">
    <location>
        <begin position="27"/>
        <end position="43"/>
    </location>
</feature>
<sequence>MESPDADTLSVADEGHEHLLTGNEDSSGGDEDYTDQSDSDEVVYLDHGHIVSSPMSEDLDSESDQSDDDDSEFDFTKNFSGPFPLQKLPVELHRMIYREIKALDRTQCGGGDIFVTFRHFKHWFAGMRKVYRTDHYKKSPGPCTKRKCNLHYVKSLAPGIYGLTFSCRHFFTETLPVLYEGITFVMDYPCFRGPHPNKIPKFPAGFHWDLVKSIEITVDSLSNYAPYFVHVMDKLDWGSGLTHMALVFDDEEMHYQIENDSEGDEMAVGTEFLESALVKERGHIKCQCVVRIDRGEHGCSIFEVAETKRQASIKRVRSLESASSEV</sequence>
<feature type="domain" description="DUF7730" evidence="2">
    <location>
        <begin position="85"/>
        <end position="187"/>
    </location>
</feature>
<organism evidence="3 4">
    <name type="scientific">Elsinoe australis</name>
    <dbReference type="NCBI Taxonomy" id="40998"/>
    <lineage>
        <taxon>Eukaryota</taxon>
        <taxon>Fungi</taxon>
        <taxon>Dikarya</taxon>
        <taxon>Ascomycota</taxon>
        <taxon>Pezizomycotina</taxon>
        <taxon>Dothideomycetes</taxon>
        <taxon>Dothideomycetidae</taxon>
        <taxon>Myriangiales</taxon>
        <taxon>Elsinoaceae</taxon>
        <taxon>Elsinoe</taxon>
    </lineage>
</organism>
<feature type="region of interest" description="Disordered" evidence="1">
    <location>
        <begin position="1"/>
        <end position="78"/>
    </location>
</feature>
<name>A0A4U7AZ56_9PEZI</name>
<evidence type="ECO:0000313" key="3">
    <source>
        <dbReference type="EMBL" id="TKX20297.1"/>
    </source>
</evidence>
<proteinExistence type="predicted"/>
<accession>A0A4U7AZ56</accession>
<evidence type="ECO:0000256" key="1">
    <source>
        <dbReference type="SAM" id="MobiDB-lite"/>
    </source>
</evidence>
<dbReference type="InterPro" id="IPR056632">
    <property type="entry name" value="DUF7730"/>
</dbReference>
<dbReference type="Proteomes" id="UP000308133">
    <property type="component" value="Unassembled WGS sequence"/>
</dbReference>
<comment type="caution">
    <text evidence="3">The sequence shown here is derived from an EMBL/GenBank/DDBJ whole genome shotgun (WGS) entry which is preliminary data.</text>
</comment>
<evidence type="ECO:0000313" key="4">
    <source>
        <dbReference type="Proteomes" id="UP000308133"/>
    </source>
</evidence>
<evidence type="ECO:0000259" key="2">
    <source>
        <dbReference type="Pfam" id="PF24864"/>
    </source>
</evidence>